<name>A0AAW0T6N3_SCYPA</name>
<reference evidence="4 5" key="1">
    <citation type="submission" date="2023-03" db="EMBL/GenBank/DDBJ databases">
        <title>High-quality genome of Scylla paramamosain provides insights in environmental adaptation.</title>
        <authorList>
            <person name="Zhang L."/>
        </authorList>
    </citation>
    <scope>NUCLEOTIDE SEQUENCE [LARGE SCALE GENOMIC DNA]</scope>
    <source>
        <strain evidence="4">LZ_2023a</strain>
        <tissue evidence="4">Muscle</tissue>
    </source>
</reference>
<sequence>MSALYLPSEMKEGRAPSYVSLNKDFILLKPNKPGQLLRGPRRVVRLCVFALLLPAVLITVPLYVRLVLYPPAHYPMMPTDQRLLSRHASSFWCQAQSTHMNGSFTSYLTRGRPELRPDRRTYVMLNHLKARDDVKEYWGFYLLRGSTVTISSCARWSGGQLMILRGVENLHRCAWIGEKDSAENLAEDDDDISNERHRQEDLARARRPSVYQAPDDYSDPEAGIGAEATGP</sequence>
<feature type="transmembrane region" description="Helical" evidence="2">
    <location>
        <begin position="43"/>
        <end position="64"/>
    </location>
</feature>
<keyword evidence="2" id="KW-1133">Transmembrane helix</keyword>
<dbReference type="PANTHER" id="PTHR39077">
    <property type="entry name" value="DUF4793 DOMAIN-CONTAINING PROTEIN"/>
    <property type="match status" value="1"/>
</dbReference>
<dbReference type="AlphaFoldDB" id="A0AAW0T6N3"/>
<evidence type="ECO:0000313" key="5">
    <source>
        <dbReference type="Proteomes" id="UP001487740"/>
    </source>
</evidence>
<protein>
    <recommendedName>
        <fullName evidence="3">E3 ubiquitin-protein ligase APD1-4 N-terminal domain-containing protein</fullName>
    </recommendedName>
</protein>
<dbReference type="InterPro" id="IPR032008">
    <property type="entry name" value="APD1-4_N"/>
</dbReference>
<dbReference type="Proteomes" id="UP001487740">
    <property type="component" value="Unassembled WGS sequence"/>
</dbReference>
<feature type="domain" description="E3 ubiquitin-protein ligase APD1-4 N-terminal" evidence="3">
    <location>
        <begin position="102"/>
        <end position="170"/>
    </location>
</feature>
<dbReference type="PANTHER" id="PTHR39077:SF1">
    <property type="entry name" value="E3 UBIQUITIN-PROTEIN LIGASE APD1-4 MIDDLE DOMAIN-CONTAINING PROTEIN"/>
    <property type="match status" value="1"/>
</dbReference>
<gene>
    <name evidence="4" type="ORF">O3P69_011520</name>
</gene>
<organism evidence="4 5">
    <name type="scientific">Scylla paramamosain</name>
    <name type="common">Mud crab</name>
    <dbReference type="NCBI Taxonomy" id="85552"/>
    <lineage>
        <taxon>Eukaryota</taxon>
        <taxon>Metazoa</taxon>
        <taxon>Ecdysozoa</taxon>
        <taxon>Arthropoda</taxon>
        <taxon>Crustacea</taxon>
        <taxon>Multicrustacea</taxon>
        <taxon>Malacostraca</taxon>
        <taxon>Eumalacostraca</taxon>
        <taxon>Eucarida</taxon>
        <taxon>Decapoda</taxon>
        <taxon>Pleocyemata</taxon>
        <taxon>Brachyura</taxon>
        <taxon>Eubrachyura</taxon>
        <taxon>Portunoidea</taxon>
        <taxon>Portunidae</taxon>
        <taxon>Portuninae</taxon>
        <taxon>Scylla</taxon>
    </lineage>
</organism>
<evidence type="ECO:0000256" key="2">
    <source>
        <dbReference type="SAM" id="Phobius"/>
    </source>
</evidence>
<accession>A0AAW0T6N3</accession>
<evidence type="ECO:0000256" key="1">
    <source>
        <dbReference type="SAM" id="MobiDB-lite"/>
    </source>
</evidence>
<feature type="compositionally biased region" description="Basic and acidic residues" evidence="1">
    <location>
        <begin position="193"/>
        <end position="204"/>
    </location>
</feature>
<keyword evidence="2" id="KW-0812">Transmembrane</keyword>
<comment type="caution">
    <text evidence="4">The sequence shown here is derived from an EMBL/GenBank/DDBJ whole genome shotgun (WGS) entry which is preliminary data.</text>
</comment>
<evidence type="ECO:0000259" key="3">
    <source>
        <dbReference type="Pfam" id="PF16040"/>
    </source>
</evidence>
<dbReference type="Pfam" id="PF16040">
    <property type="entry name" value="APD1-4_N"/>
    <property type="match status" value="1"/>
</dbReference>
<dbReference type="EMBL" id="JARAKH010000038">
    <property type="protein sequence ID" value="KAK8383056.1"/>
    <property type="molecule type" value="Genomic_DNA"/>
</dbReference>
<evidence type="ECO:0000313" key="4">
    <source>
        <dbReference type="EMBL" id="KAK8383056.1"/>
    </source>
</evidence>
<keyword evidence="5" id="KW-1185">Reference proteome</keyword>
<feature type="region of interest" description="Disordered" evidence="1">
    <location>
        <begin position="185"/>
        <end position="231"/>
    </location>
</feature>
<keyword evidence="2" id="KW-0472">Membrane</keyword>
<proteinExistence type="predicted"/>